<gene>
    <name evidence="7" type="ORF">FN960_03235</name>
</gene>
<dbReference type="SUPFAM" id="SSF88946">
    <property type="entry name" value="Sigma2 domain of RNA polymerase sigma factors"/>
    <property type="match status" value="1"/>
</dbReference>
<dbReference type="InterPro" id="IPR014284">
    <property type="entry name" value="RNA_pol_sigma-70_dom"/>
</dbReference>
<dbReference type="GO" id="GO:0006352">
    <property type="term" value="P:DNA-templated transcription initiation"/>
    <property type="evidence" value="ECO:0007669"/>
    <property type="project" value="InterPro"/>
</dbReference>
<feature type="domain" description="RNA polymerase sigma-70 region 2" evidence="6">
    <location>
        <begin position="73"/>
        <end position="136"/>
    </location>
</feature>
<dbReference type="InterPro" id="IPR013325">
    <property type="entry name" value="RNA_pol_sigma_r2"/>
</dbReference>
<keyword evidence="3" id="KW-0238">DNA-binding</keyword>
<keyword evidence="5" id="KW-0812">Transmembrane</keyword>
<evidence type="ECO:0000256" key="4">
    <source>
        <dbReference type="ARBA" id="ARBA00023163"/>
    </source>
</evidence>
<evidence type="ECO:0000256" key="1">
    <source>
        <dbReference type="ARBA" id="ARBA00023015"/>
    </source>
</evidence>
<dbReference type="SUPFAM" id="SSF88659">
    <property type="entry name" value="Sigma3 and sigma4 domains of RNA polymerase sigma factors"/>
    <property type="match status" value="1"/>
</dbReference>
<comment type="caution">
    <text evidence="7">The sequence shown here is derived from an EMBL/GenBank/DDBJ whole genome shotgun (WGS) entry which is preliminary data.</text>
</comment>
<evidence type="ECO:0000256" key="3">
    <source>
        <dbReference type="ARBA" id="ARBA00023125"/>
    </source>
</evidence>
<evidence type="ECO:0000259" key="6">
    <source>
        <dbReference type="Pfam" id="PF04542"/>
    </source>
</evidence>
<dbReference type="PANTHER" id="PTHR30385">
    <property type="entry name" value="SIGMA FACTOR F FLAGELLAR"/>
    <property type="match status" value="1"/>
</dbReference>
<organism evidence="7 8">
    <name type="scientific">Alkalicoccobacillus porphyridii</name>
    <dbReference type="NCBI Taxonomy" id="2597270"/>
    <lineage>
        <taxon>Bacteria</taxon>
        <taxon>Bacillati</taxon>
        <taxon>Bacillota</taxon>
        <taxon>Bacilli</taxon>
        <taxon>Bacillales</taxon>
        <taxon>Bacillaceae</taxon>
        <taxon>Alkalicoccobacillus</taxon>
    </lineage>
</organism>
<name>A0A554A4F5_9BACI</name>
<proteinExistence type="predicted"/>
<keyword evidence="2" id="KW-0731">Sigma factor</keyword>
<keyword evidence="4" id="KW-0804">Transcription</keyword>
<reference evidence="7 8" key="1">
    <citation type="submission" date="2019-07" db="EMBL/GenBank/DDBJ databases">
        <authorList>
            <person name="Park Y.J."/>
            <person name="Jeong S.E."/>
            <person name="Jung H.S."/>
        </authorList>
    </citation>
    <scope>NUCLEOTIDE SEQUENCE [LARGE SCALE GENOMIC DNA]</scope>
    <source>
        <strain evidence="8">P16(2019)</strain>
    </source>
</reference>
<keyword evidence="5" id="KW-1133">Transmembrane helix</keyword>
<evidence type="ECO:0000313" key="7">
    <source>
        <dbReference type="EMBL" id="TSB48580.1"/>
    </source>
</evidence>
<evidence type="ECO:0000256" key="2">
    <source>
        <dbReference type="ARBA" id="ARBA00023082"/>
    </source>
</evidence>
<dbReference type="PANTHER" id="PTHR30385:SF7">
    <property type="entry name" value="RNA POLYMERASE SIGMA FACTOR FLIA"/>
    <property type="match status" value="1"/>
</dbReference>
<protein>
    <submittedName>
        <fullName evidence="7">Sigma-70 family RNA polymerase sigma factor</fullName>
    </submittedName>
</protein>
<sequence length="234" mass="27381">MPLFSDSREVIACLVSLRYSKTVKTGYLLRVLLHFLMCVCKQTFVLYPYRGILRKRAFRMVHMMTLIFDEVLQQYTPLIKGQIKKLRLTQNYDEYYQVGVIALWDAFRRFEPEKGEFAAYAKLRVRGELISSLRKELVHSERYLLTSESTEHLLEHETAEMMDLTADFSFTPFLQNLSAREWLYVEQILILGKSRKAVAEEQGVSLHTVSSWSKTARRKLRQAGQAIGDPRKME</sequence>
<dbReference type="Proteomes" id="UP000318521">
    <property type="component" value="Unassembled WGS sequence"/>
</dbReference>
<dbReference type="GO" id="GO:0003677">
    <property type="term" value="F:DNA binding"/>
    <property type="evidence" value="ECO:0007669"/>
    <property type="project" value="UniProtKB-KW"/>
</dbReference>
<accession>A0A554A4F5</accession>
<dbReference type="AlphaFoldDB" id="A0A554A4F5"/>
<dbReference type="NCBIfam" id="TIGR02937">
    <property type="entry name" value="sigma70-ECF"/>
    <property type="match status" value="1"/>
</dbReference>
<evidence type="ECO:0000313" key="8">
    <source>
        <dbReference type="Proteomes" id="UP000318521"/>
    </source>
</evidence>
<dbReference type="GO" id="GO:0016987">
    <property type="term" value="F:sigma factor activity"/>
    <property type="evidence" value="ECO:0007669"/>
    <property type="project" value="UniProtKB-KW"/>
</dbReference>
<dbReference type="Pfam" id="PF04542">
    <property type="entry name" value="Sigma70_r2"/>
    <property type="match status" value="1"/>
</dbReference>
<dbReference type="EMBL" id="VLXZ01000001">
    <property type="protein sequence ID" value="TSB48580.1"/>
    <property type="molecule type" value="Genomic_DNA"/>
</dbReference>
<dbReference type="Gene3D" id="1.10.1740.10">
    <property type="match status" value="1"/>
</dbReference>
<keyword evidence="8" id="KW-1185">Reference proteome</keyword>
<dbReference type="InterPro" id="IPR007627">
    <property type="entry name" value="RNA_pol_sigma70_r2"/>
</dbReference>
<keyword evidence="5" id="KW-0472">Membrane</keyword>
<keyword evidence="1" id="KW-0805">Transcription regulation</keyword>
<feature type="transmembrane region" description="Helical" evidence="5">
    <location>
        <begin position="27"/>
        <end position="49"/>
    </location>
</feature>
<dbReference type="OrthoDB" id="9783788at2"/>
<dbReference type="InterPro" id="IPR013324">
    <property type="entry name" value="RNA_pol_sigma_r3/r4-like"/>
</dbReference>
<evidence type="ECO:0000256" key="5">
    <source>
        <dbReference type="SAM" id="Phobius"/>
    </source>
</evidence>